<dbReference type="InterPro" id="IPR052158">
    <property type="entry name" value="INH-QAR"/>
</dbReference>
<dbReference type="PANTHER" id="PTHR43130:SF3">
    <property type="entry name" value="HTH-TYPE TRANSCRIPTIONAL REGULATOR RV1931C"/>
    <property type="match status" value="1"/>
</dbReference>
<proteinExistence type="predicted"/>
<dbReference type="InterPro" id="IPR002818">
    <property type="entry name" value="DJ-1/PfpI"/>
</dbReference>
<keyword evidence="2" id="KW-0804">Transcription</keyword>
<dbReference type="CDD" id="cd03137">
    <property type="entry name" value="GATase1_AraC_1"/>
    <property type="match status" value="1"/>
</dbReference>
<sequence>MLIVAYDDAQILDIACPAGALEIANAHGATPPYAVEVATPSGRAARTSSGVLVGAPLALAEVTGRLDTLIVSGGFGSEAAARDRPLVAQVRRLARAARRVASVCTGAHVLAEAGLLDHRRVTTHWRYGRDLAERYPRVAVDPAPLYVRDGSVFTSAGVISALDLVLALVEDDHGPALARAAARELVTWVHRPADQAQLSAFLAAPPPRDRAVADLLRHVAGHLTDDLSPRALAARAGVSTRHLTRLFTAHLGMTPARAVRAARAEAAVHLLRTSSLPLTAVARRCGFGSATVLRQALLDHYGATGDTLRRMADTPAPRGPVPRQASLP</sequence>
<dbReference type="SUPFAM" id="SSF52317">
    <property type="entry name" value="Class I glutamine amidotransferase-like"/>
    <property type="match status" value="1"/>
</dbReference>
<dbReference type="AlphaFoldDB" id="A0A3M2L2D7"/>
<dbReference type="Proteomes" id="UP000278673">
    <property type="component" value="Unassembled WGS sequence"/>
</dbReference>
<accession>A0A3M2L2D7</accession>
<dbReference type="InterPro" id="IPR009057">
    <property type="entry name" value="Homeodomain-like_sf"/>
</dbReference>
<dbReference type="SUPFAM" id="SSF46689">
    <property type="entry name" value="Homeodomain-like"/>
    <property type="match status" value="2"/>
</dbReference>
<dbReference type="EMBL" id="RFFJ01000217">
    <property type="protein sequence ID" value="RMI31564.1"/>
    <property type="molecule type" value="Genomic_DNA"/>
</dbReference>
<keyword evidence="1" id="KW-0805">Transcription regulation</keyword>
<evidence type="ECO:0000313" key="6">
    <source>
        <dbReference type="Proteomes" id="UP000278673"/>
    </source>
</evidence>
<dbReference type="GO" id="GO:0003700">
    <property type="term" value="F:DNA-binding transcription factor activity"/>
    <property type="evidence" value="ECO:0007669"/>
    <property type="project" value="InterPro"/>
</dbReference>
<protein>
    <submittedName>
        <fullName evidence="5">Helix-turn-helix domain-containing protein</fullName>
    </submittedName>
</protein>
<feature type="region of interest" description="Disordered" evidence="3">
    <location>
        <begin position="308"/>
        <end position="328"/>
    </location>
</feature>
<evidence type="ECO:0000256" key="1">
    <source>
        <dbReference type="ARBA" id="ARBA00023015"/>
    </source>
</evidence>
<comment type="caution">
    <text evidence="5">The sequence shown here is derived from an EMBL/GenBank/DDBJ whole genome shotgun (WGS) entry which is preliminary data.</text>
</comment>
<feature type="domain" description="HTH araC/xylS-type" evidence="4">
    <location>
        <begin position="213"/>
        <end position="311"/>
    </location>
</feature>
<dbReference type="InterPro" id="IPR029062">
    <property type="entry name" value="Class_I_gatase-like"/>
</dbReference>
<dbReference type="SMART" id="SM00342">
    <property type="entry name" value="HTH_ARAC"/>
    <property type="match status" value="1"/>
</dbReference>
<dbReference type="Gene3D" id="1.10.10.60">
    <property type="entry name" value="Homeodomain-like"/>
    <property type="match status" value="1"/>
</dbReference>
<dbReference type="GO" id="GO:0043565">
    <property type="term" value="F:sequence-specific DNA binding"/>
    <property type="evidence" value="ECO:0007669"/>
    <property type="project" value="InterPro"/>
</dbReference>
<evidence type="ECO:0000256" key="3">
    <source>
        <dbReference type="SAM" id="MobiDB-lite"/>
    </source>
</evidence>
<dbReference type="Pfam" id="PF01965">
    <property type="entry name" value="DJ-1_PfpI"/>
    <property type="match status" value="1"/>
</dbReference>
<dbReference type="InterPro" id="IPR018060">
    <property type="entry name" value="HTH_AraC"/>
</dbReference>
<keyword evidence="6" id="KW-1185">Reference proteome</keyword>
<evidence type="ECO:0000256" key="2">
    <source>
        <dbReference type="ARBA" id="ARBA00023163"/>
    </source>
</evidence>
<dbReference type="PANTHER" id="PTHR43130">
    <property type="entry name" value="ARAC-FAMILY TRANSCRIPTIONAL REGULATOR"/>
    <property type="match status" value="1"/>
</dbReference>
<dbReference type="PROSITE" id="PS01124">
    <property type="entry name" value="HTH_ARAC_FAMILY_2"/>
    <property type="match status" value="1"/>
</dbReference>
<name>A0A3M2L2D7_9ACTN</name>
<dbReference type="Gene3D" id="3.40.50.880">
    <property type="match status" value="1"/>
</dbReference>
<reference evidence="5 6" key="1">
    <citation type="submission" date="2018-10" db="EMBL/GenBank/DDBJ databases">
        <title>Isolation, diversity and antifungal activity of actinobacteria from wheat.</title>
        <authorList>
            <person name="Han C."/>
        </authorList>
    </citation>
    <scope>NUCLEOTIDE SEQUENCE [LARGE SCALE GENOMIC DNA]</scope>
    <source>
        <strain evidence="5 6">NEAU-YY642</strain>
    </source>
</reference>
<evidence type="ECO:0000259" key="4">
    <source>
        <dbReference type="PROSITE" id="PS01124"/>
    </source>
</evidence>
<dbReference type="RefSeq" id="WP_122399462.1">
    <property type="nucleotide sequence ID" value="NZ_RFFJ01000217.1"/>
</dbReference>
<organism evidence="5 6">
    <name type="scientific">Streptomyces triticirhizae</name>
    <dbReference type="NCBI Taxonomy" id="2483353"/>
    <lineage>
        <taxon>Bacteria</taxon>
        <taxon>Bacillati</taxon>
        <taxon>Actinomycetota</taxon>
        <taxon>Actinomycetes</taxon>
        <taxon>Kitasatosporales</taxon>
        <taxon>Streptomycetaceae</taxon>
        <taxon>Streptomyces</taxon>
    </lineage>
</organism>
<gene>
    <name evidence="5" type="ORF">EBN88_25775</name>
</gene>
<evidence type="ECO:0000313" key="5">
    <source>
        <dbReference type="EMBL" id="RMI31564.1"/>
    </source>
</evidence>
<dbReference type="Pfam" id="PF12833">
    <property type="entry name" value="HTH_18"/>
    <property type="match status" value="1"/>
</dbReference>